<dbReference type="Proteomes" id="UP000821866">
    <property type="component" value="Chromosome 6"/>
</dbReference>
<accession>A0A9J6DN32</accession>
<organism evidence="2 3">
    <name type="scientific">Rhipicephalus microplus</name>
    <name type="common">Cattle tick</name>
    <name type="synonym">Boophilus microplus</name>
    <dbReference type="NCBI Taxonomy" id="6941"/>
    <lineage>
        <taxon>Eukaryota</taxon>
        <taxon>Metazoa</taxon>
        <taxon>Ecdysozoa</taxon>
        <taxon>Arthropoda</taxon>
        <taxon>Chelicerata</taxon>
        <taxon>Arachnida</taxon>
        <taxon>Acari</taxon>
        <taxon>Parasitiformes</taxon>
        <taxon>Ixodida</taxon>
        <taxon>Ixodoidea</taxon>
        <taxon>Ixodidae</taxon>
        <taxon>Rhipicephalinae</taxon>
        <taxon>Rhipicephalus</taxon>
        <taxon>Boophilus</taxon>
    </lineage>
</organism>
<dbReference type="AlphaFoldDB" id="A0A9J6DN32"/>
<evidence type="ECO:0000313" key="2">
    <source>
        <dbReference type="EMBL" id="KAH8023444.1"/>
    </source>
</evidence>
<comment type="caution">
    <text evidence="2">The sequence shown here is derived from an EMBL/GenBank/DDBJ whole genome shotgun (WGS) entry which is preliminary data.</text>
</comment>
<keyword evidence="3" id="KW-1185">Reference proteome</keyword>
<reference evidence="2" key="2">
    <citation type="submission" date="2021-09" db="EMBL/GenBank/DDBJ databases">
        <authorList>
            <person name="Jia N."/>
            <person name="Wang J."/>
            <person name="Shi W."/>
            <person name="Du L."/>
            <person name="Sun Y."/>
            <person name="Zhan W."/>
            <person name="Jiang J."/>
            <person name="Wang Q."/>
            <person name="Zhang B."/>
            <person name="Ji P."/>
            <person name="Sakyi L.B."/>
            <person name="Cui X."/>
            <person name="Yuan T."/>
            <person name="Jiang B."/>
            <person name="Yang W."/>
            <person name="Lam T.T.-Y."/>
            <person name="Chang Q."/>
            <person name="Ding S."/>
            <person name="Wang X."/>
            <person name="Zhu J."/>
            <person name="Ruan X."/>
            <person name="Zhao L."/>
            <person name="Wei J."/>
            <person name="Que T."/>
            <person name="Du C."/>
            <person name="Cheng J."/>
            <person name="Dai P."/>
            <person name="Han X."/>
            <person name="Huang E."/>
            <person name="Gao Y."/>
            <person name="Liu J."/>
            <person name="Shao H."/>
            <person name="Ye R."/>
            <person name="Li L."/>
            <person name="Wei W."/>
            <person name="Wang X."/>
            <person name="Wang C."/>
            <person name="Huo Q."/>
            <person name="Li W."/>
            <person name="Guo W."/>
            <person name="Chen H."/>
            <person name="Chen S."/>
            <person name="Zhou L."/>
            <person name="Zhou L."/>
            <person name="Ni X."/>
            <person name="Tian J."/>
            <person name="Zhou Y."/>
            <person name="Sheng Y."/>
            <person name="Liu T."/>
            <person name="Pan Y."/>
            <person name="Xia L."/>
            <person name="Li J."/>
            <person name="Zhao F."/>
            <person name="Cao W."/>
        </authorList>
    </citation>
    <scope>NUCLEOTIDE SEQUENCE</scope>
    <source>
        <strain evidence="2">Rmic-2018</strain>
        <tissue evidence="2">Larvae</tissue>
    </source>
</reference>
<protein>
    <submittedName>
        <fullName evidence="2">Uncharacterized protein</fullName>
    </submittedName>
</protein>
<name>A0A9J6DN32_RHIMP</name>
<feature type="compositionally biased region" description="Acidic residues" evidence="1">
    <location>
        <begin position="143"/>
        <end position="156"/>
    </location>
</feature>
<evidence type="ECO:0000256" key="1">
    <source>
        <dbReference type="SAM" id="MobiDB-lite"/>
    </source>
</evidence>
<feature type="compositionally biased region" description="Acidic residues" evidence="1">
    <location>
        <begin position="56"/>
        <end position="65"/>
    </location>
</feature>
<gene>
    <name evidence="2" type="ORF">HPB51_014693</name>
</gene>
<feature type="compositionally biased region" description="Low complexity" evidence="1">
    <location>
        <begin position="76"/>
        <end position="90"/>
    </location>
</feature>
<sequence>MPLQGLVEETSSLVPGVSEKSRQNSSSPSMYDEVPGPTASCRPETPGGERRTASEATEEHDEWAIEDVAVSAKGWPSASSPADAAAADSAAGRESAERHGRNSGSLSGVSEDAAGGNATSASPNAVAQNVSAAESLLGTVTPDLEEDVESETEEEQVLLPSGEPLPLFPLSTRYCDGRRSAWARSHAIRGLGAAADFLPSTVAKPKM</sequence>
<feature type="region of interest" description="Disordered" evidence="1">
    <location>
        <begin position="1"/>
        <end position="163"/>
    </location>
</feature>
<evidence type="ECO:0000313" key="3">
    <source>
        <dbReference type="Proteomes" id="UP000821866"/>
    </source>
</evidence>
<reference evidence="2" key="1">
    <citation type="journal article" date="2020" name="Cell">
        <title>Large-Scale Comparative Analyses of Tick Genomes Elucidate Their Genetic Diversity and Vector Capacities.</title>
        <authorList>
            <consortium name="Tick Genome and Microbiome Consortium (TIGMIC)"/>
            <person name="Jia N."/>
            <person name="Wang J."/>
            <person name="Shi W."/>
            <person name="Du L."/>
            <person name="Sun Y."/>
            <person name="Zhan W."/>
            <person name="Jiang J.F."/>
            <person name="Wang Q."/>
            <person name="Zhang B."/>
            <person name="Ji P."/>
            <person name="Bell-Sakyi L."/>
            <person name="Cui X.M."/>
            <person name="Yuan T.T."/>
            <person name="Jiang B.G."/>
            <person name="Yang W.F."/>
            <person name="Lam T.T."/>
            <person name="Chang Q.C."/>
            <person name="Ding S.J."/>
            <person name="Wang X.J."/>
            <person name="Zhu J.G."/>
            <person name="Ruan X.D."/>
            <person name="Zhao L."/>
            <person name="Wei J.T."/>
            <person name="Ye R.Z."/>
            <person name="Que T.C."/>
            <person name="Du C.H."/>
            <person name="Zhou Y.H."/>
            <person name="Cheng J.X."/>
            <person name="Dai P.F."/>
            <person name="Guo W.B."/>
            <person name="Han X.H."/>
            <person name="Huang E.J."/>
            <person name="Li L.F."/>
            <person name="Wei W."/>
            <person name="Gao Y.C."/>
            <person name="Liu J.Z."/>
            <person name="Shao H.Z."/>
            <person name="Wang X."/>
            <person name="Wang C.C."/>
            <person name="Yang T.C."/>
            <person name="Huo Q.B."/>
            <person name="Li W."/>
            <person name="Chen H.Y."/>
            <person name="Chen S.E."/>
            <person name="Zhou L.G."/>
            <person name="Ni X.B."/>
            <person name="Tian J.H."/>
            <person name="Sheng Y."/>
            <person name="Liu T."/>
            <person name="Pan Y.S."/>
            <person name="Xia L.Y."/>
            <person name="Li J."/>
            <person name="Zhao F."/>
            <person name="Cao W.C."/>
        </authorList>
    </citation>
    <scope>NUCLEOTIDE SEQUENCE</scope>
    <source>
        <strain evidence="2">Rmic-2018</strain>
    </source>
</reference>
<dbReference type="EMBL" id="JABSTU010000008">
    <property type="protein sequence ID" value="KAH8023444.1"/>
    <property type="molecule type" value="Genomic_DNA"/>
</dbReference>
<proteinExistence type="predicted"/>
<feature type="compositionally biased region" description="Polar residues" evidence="1">
    <location>
        <begin position="117"/>
        <end position="132"/>
    </location>
</feature>